<evidence type="ECO:0000313" key="3">
    <source>
        <dbReference type="EMBL" id="QBC44923.1"/>
    </source>
</evidence>
<dbReference type="EMBL" id="CP025781">
    <property type="protein sequence ID" value="QBC44923.1"/>
    <property type="molecule type" value="Genomic_DNA"/>
</dbReference>
<keyword evidence="2" id="KW-0472">Membrane</keyword>
<evidence type="ECO:0000256" key="1">
    <source>
        <dbReference type="SAM" id="MobiDB-lite"/>
    </source>
</evidence>
<feature type="transmembrane region" description="Helical" evidence="2">
    <location>
        <begin position="16"/>
        <end position="39"/>
    </location>
</feature>
<dbReference type="Proteomes" id="UP000515917">
    <property type="component" value="Chromosome"/>
</dbReference>
<proteinExistence type="predicted"/>
<feature type="compositionally biased region" description="Basic residues" evidence="1">
    <location>
        <begin position="41"/>
        <end position="50"/>
    </location>
</feature>
<organism evidence="3 4">
    <name type="scientific">Iodobacter fluviatilis</name>
    <dbReference type="NCBI Taxonomy" id="537"/>
    <lineage>
        <taxon>Bacteria</taxon>
        <taxon>Pseudomonadati</taxon>
        <taxon>Pseudomonadota</taxon>
        <taxon>Betaproteobacteria</taxon>
        <taxon>Neisseriales</taxon>
        <taxon>Chitinibacteraceae</taxon>
        <taxon>Iodobacter</taxon>
    </lineage>
</organism>
<reference evidence="3 4" key="1">
    <citation type="submission" date="2018-01" db="EMBL/GenBank/DDBJ databases">
        <title>Genome sequence of Iodobacter sp. strain PCH194 isolated from Indian Trans-Himalaya.</title>
        <authorList>
            <person name="Kumar V."/>
            <person name="Thakur V."/>
            <person name="Kumar S."/>
            <person name="Singh D."/>
        </authorList>
    </citation>
    <scope>NUCLEOTIDE SEQUENCE [LARGE SCALE GENOMIC DNA]</scope>
    <source>
        <strain evidence="3 4">PCH194</strain>
    </source>
</reference>
<name>A0A7G3GDD3_9NEIS</name>
<evidence type="ECO:0000256" key="2">
    <source>
        <dbReference type="SAM" id="Phobius"/>
    </source>
</evidence>
<dbReference type="KEGG" id="ifl:C1H71_16200"/>
<protein>
    <submittedName>
        <fullName evidence="3">Uncharacterized protein</fullName>
    </submittedName>
</protein>
<keyword evidence="2" id="KW-1133">Transmembrane helix</keyword>
<evidence type="ECO:0000313" key="4">
    <source>
        <dbReference type="Proteomes" id="UP000515917"/>
    </source>
</evidence>
<accession>A0A7G3GDD3</accession>
<keyword evidence="4" id="KW-1185">Reference proteome</keyword>
<keyword evidence="2" id="KW-0812">Transmembrane</keyword>
<sequence length="113" mass="12384">MVYGVRNDVHTQFKKIFLVPLAQCFGAVATAGAFLSCFAKKRSQRRRPHETRKPLICGQSSGGCGTHSLRSLKQSSPKPRPLVPRFGVFQGEDKKPCAKSVVIAVFGDCVTYV</sequence>
<feature type="region of interest" description="Disordered" evidence="1">
    <location>
        <begin position="41"/>
        <end position="62"/>
    </location>
</feature>
<gene>
    <name evidence="3" type="ORF">C1H71_16200</name>
</gene>
<dbReference type="AlphaFoldDB" id="A0A7G3GDD3"/>